<organism evidence="4 5">
    <name type="scientific">Aspergillus clavatus (strain ATCC 1007 / CBS 513.65 / DSM 816 / NCTC 3887 / NRRL 1 / QM 1276 / 107)</name>
    <dbReference type="NCBI Taxonomy" id="344612"/>
    <lineage>
        <taxon>Eukaryota</taxon>
        <taxon>Fungi</taxon>
        <taxon>Dikarya</taxon>
        <taxon>Ascomycota</taxon>
        <taxon>Pezizomycotina</taxon>
        <taxon>Eurotiomycetes</taxon>
        <taxon>Eurotiomycetidae</taxon>
        <taxon>Eurotiales</taxon>
        <taxon>Aspergillaceae</taxon>
        <taxon>Aspergillus</taxon>
        <taxon>Aspergillus subgen. Fumigati</taxon>
    </lineage>
</organism>
<reference evidence="4 5" key="1">
    <citation type="journal article" date="2008" name="PLoS Genet.">
        <title>Genomic islands in the pathogenic filamentous fungus Aspergillus fumigatus.</title>
        <authorList>
            <person name="Fedorova N.D."/>
            <person name="Khaldi N."/>
            <person name="Joardar V.S."/>
            <person name="Maiti R."/>
            <person name="Amedeo P."/>
            <person name="Anderson M.J."/>
            <person name="Crabtree J."/>
            <person name="Silva J.C."/>
            <person name="Badger J.H."/>
            <person name="Albarraq A."/>
            <person name="Angiuoli S."/>
            <person name="Bussey H."/>
            <person name="Bowyer P."/>
            <person name="Cotty P.J."/>
            <person name="Dyer P.S."/>
            <person name="Egan A."/>
            <person name="Galens K."/>
            <person name="Fraser-Liggett C.M."/>
            <person name="Haas B.J."/>
            <person name="Inman J.M."/>
            <person name="Kent R."/>
            <person name="Lemieux S."/>
            <person name="Malavazi I."/>
            <person name="Orvis J."/>
            <person name="Roemer T."/>
            <person name="Ronning C.M."/>
            <person name="Sundaram J.P."/>
            <person name="Sutton G."/>
            <person name="Turner G."/>
            <person name="Venter J.C."/>
            <person name="White O.R."/>
            <person name="Whitty B.R."/>
            <person name="Youngman P."/>
            <person name="Wolfe K.H."/>
            <person name="Goldman G.H."/>
            <person name="Wortman J.R."/>
            <person name="Jiang B."/>
            <person name="Denning D.W."/>
            <person name="Nierman W.C."/>
        </authorList>
    </citation>
    <scope>NUCLEOTIDE SEQUENCE [LARGE SCALE GENOMIC DNA]</scope>
    <source>
        <strain evidence="5">ATCC 1007 / CBS 513.65 / DSM 816 / NCTC 3887 / NRRL 1</strain>
    </source>
</reference>
<evidence type="ECO:0000256" key="1">
    <source>
        <dbReference type="ARBA" id="ARBA00023242"/>
    </source>
</evidence>
<dbReference type="RefSeq" id="XP_001268717.1">
    <property type="nucleotide sequence ID" value="XM_001268716.1"/>
</dbReference>
<feature type="compositionally biased region" description="Polar residues" evidence="2">
    <location>
        <begin position="83"/>
        <end position="104"/>
    </location>
</feature>
<dbReference type="GO" id="GO:0008270">
    <property type="term" value="F:zinc ion binding"/>
    <property type="evidence" value="ECO:0007669"/>
    <property type="project" value="InterPro"/>
</dbReference>
<sequence length="1043" mass="114649">MRRKIAFSESDLRDTDAFLMACIGVGRVASAKYAAPVNNQVRGRWRLTLVATSLICCSLVCKTCSEYNHVCLGYNDPLTHVRTQSDNALPTPTISSPSATNGEMNSRDTKSQSPDAAPRYEQPLRNDFGPPAQISEPPSSQSVIREIPLPITREPEPLAGGASPESNRTSLSSSHRTHVPYFRYFGPTAIVPGFKQMVVQVRGSRRSNPSLSSESLSPLRSPRFANRVAPQFNALTDSRDSRDANTIPFYDRDDSLPVSNLVLHLCDLFFVHLGCSFPFLQRDRFLRDLKEKKIDTMLVDAVCALSARFSPHPLLSPPQAPPIDGSEPRTDIRSSDRGQPFAHRAMSALVDSLSCPTLSVVQACLLLAYEQFGSNHDSGLWMYLGISIRMAQDLGMQKLQGLRYSYGRKGVTPKAVLSGQAGNLGEEKYDHCDEPELTQHSQKKEDANDQRAFERERVDAFWSIFFLDRVISSGTGRPVTLRDEDIELCFPLQPECKLPNGWPAPFPPLIRIIHLYGRVTDLINGIQDANYVTTETLERLAGMESDLTGIYQRLSPKLHFNAANFQAYVKAKEGTNFILLHFWFHTLIVLLHQPTLLNSFGGSIQHLYPNSRELSMSSAKTIADILSFSELVDGKSFIGNPFTSQPMYIAACAFLMESAYYSSPSSRSGSPPCQPLLSHQSSGFVLPNTEPSADPKSSAKHILLASAARENYQRCYKALKALETYWEGTKYILTVLDQKAKGIVDPLLYTEEEMESAAELSPIPPPTAPSWRPAKASLDAAIESEKPAVVENPSDGERGMDPGQAIGWALTGATNSSQPNLSLLYQMPASQTDTEQARPTNSSQYSHSYANLPASFKAEQESSPYLNTVGLTRAADGTRPSSIGSAKYAPLGSSGRVAASDANLLLGLNTPYTTPADRMSNSQSTYTHSLTSLSSAQLQPQASPYGYQMAPAANERQAGSNHVNSNSAHLHPSIDGDLGGMLIESQDIDMTTLQQQDHFPFPFSGEILPWLEYLPQDVLNYFGEHQSYPHLMSPGSHPSRPPQ</sequence>
<keyword evidence="1" id="KW-0539">Nucleus</keyword>
<dbReference type="Pfam" id="PF04082">
    <property type="entry name" value="Fungal_trans"/>
    <property type="match status" value="1"/>
</dbReference>
<feature type="region of interest" description="Disordered" evidence="2">
    <location>
        <begin position="83"/>
        <end position="174"/>
    </location>
</feature>
<accession>A1CNS0</accession>
<dbReference type="GO" id="GO:0003677">
    <property type="term" value="F:DNA binding"/>
    <property type="evidence" value="ECO:0007669"/>
    <property type="project" value="InterPro"/>
</dbReference>
<proteinExistence type="predicted"/>
<dbReference type="eggNOG" id="ENOG502RYZ7">
    <property type="taxonomic scope" value="Eukaryota"/>
</dbReference>
<dbReference type="Proteomes" id="UP000006701">
    <property type="component" value="Unassembled WGS sequence"/>
</dbReference>
<dbReference type="HOGENOM" id="CLU_007073_0_1_1"/>
<dbReference type="OMA" id="TMDDANG"/>
<gene>
    <name evidence="4" type="ORF">ACLA_019960</name>
</gene>
<dbReference type="GO" id="GO:0006351">
    <property type="term" value="P:DNA-templated transcription"/>
    <property type="evidence" value="ECO:0007669"/>
    <property type="project" value="InterPro"/>
</dbReference>
<evidence type="ECO:0000313" key="4">
    <source>
        <dbReference type="EMBL" id="EAW07291.1"/>
    </source>
</evidence>
<dbReference type="KEGG" id="act:ACLA_019960"/>
<dbReference type="VEuPathDB" id="FungiDB:ACLA_019960"/>
<protein>
    <submittedName>
        <fullName evidence="4">C6 transcription factor, putative</fullName>
    </submittedName>
</protein>
<dbReference type="CDD" id="cd12148">
    <property type="entry name" value="fungal_TF_MHR"/>
    <property type="match status" value="1"/>
</dbReference>
<evidence type="ECO:0000256" key="2">
    <source>
        <dbReference type="SAM" id="MobiDB-lite"/>
    </source>
</evidence>
<feature type="region of interest" description="Disordered" evidence="2">
    <location>
        <begin position="915"/>
        <end position="938"/>
    </location>
</feature>
<feature type="compositionally biased region" description="Basic and acidic residues" evidence="2">
    <location>
        <begin position="326"/>
        <end position="336"/>
    </location>
</feature>
<dbReference type="AlphaFoldDB" id="A1CNS0"/>
<evidence type="ECO:0000259" key="3">
    <source>
        <dbReference type="SMART" id="SM00906"/>
    </source>
</evidence>
<feature type="compositionally biased region" description="Polar residues" evidence="2">
    <location>
        <begin position="164"/>
        <end position="174"/>
    </location>
</feature>
<dbReference type="PANTHER" id="PTHR47783">
    <property type="entry name" value="ZN(II)2CYS6 TRANSCRIPTION FACTOR (EUROFUNG)-RELATED"/>
    <property type="match status" value="1"/>
</dbReference>
<dbReference type="STRING" id="344612.A1CNS0"/>
<dbReference type="EMBL" id="DS027059">
    <property type="protein sequence ID" value="EAW07291.1"/>
    <property type="molecule type" value="Genomic_DNA"/>
</dbReference>
<feature type="region of interest" description="Disordered" evidence="2">
    <location>
        <begin position="313"/>
        <end position="337"/>
    </location>
</feature>
<dbReference type="GeneID" id="4701412"/>
<dbReference type="InterPro" id="IPR007219">
    <property type="entry name" value="XnlR_reg_dom"/>
</dbReference>
<dbReference type="SMART" id="SM00906">
    <property type="entry name" value="Fungal_trans"/>
    <property type="match status" value="1"/>
</dbReference>
<dbReference type="OrthoDB" id="2354469at2759"/>
<feature type="domain" description="Xylanolytic transcriptional activator regulatory" evidence="3">
    <location>
        <begin position="380"/>
        <end position="497"/>
    </location>
</feature>
<keyword evidence="5" id="KW-1185">Reference proteome</keyword>
<evidence type="ECO:0000313" key="5">
    <source>
        <dbReference type="Proteomes" id="UP000006701"/>
    </source>
</evidence>
<name>A1CNS0_ASPCL</name>
<feature type="compositionally biased region" description="Low complexity" evidence="2">
    <location>
        <begin position="922"/>
        <end position="938"/>
    </location>
</feature>
<dbReference type="PANTHER" id="PTHR47783:SF1">
    <property type="entry name" value="ZN(II)2CYS6 TRANSCRIPTION FACTOR (EUROFUNG)"/>
    <property type="match status" value="1"/>
</dbReference>